<dbReference type="PRINTS" id="PR00080">
    <property type="entry name" value="SDRFAMILY"/>
</dbReference>
<dbReference type="PROSITE" id="PS00061">
    <property type="entry name" value="ADH_SHORT"/>
    <property type="match status" value="1"/>
</dbReference>
<dbReference type="SUPFAM" id="SSF51735">
    <property type="entry name" value="NAD(P)-binding Rossmann-fold domains"/>
    <property type="match status" value="1"/>
</dbReference>
<dbReference type="EMBL" id="JBHRYJ010000009">
    <property type="protein sequence ID" value="MFC3678432.1"/>
    <property type="molecule type" value="Genomic_DNA"/>
</dbReference>
<dbReference type="EC" id="1.1.1.-" evidence="2"/>
<gene>
    <name evidence="2" type="ORF">ACFOOQ_22995</name>
</gene>
<evidence type="ECO:0000313" key="3">
    <source>
        <dbReference type="Proteomes" id="UP001595711"/>
    </source>
</evidence>
<evidence type="ECO:0000256" key="1">
    <source>
        <dbReference type="ARBA" id="ARBA00006484"/>
    </source>
</evidence>
<dbReference type="PANTHER" id="PTHR42760">
    <property type="entry name" value="SHORT-CHAIN DEHYDROGENASES/REDUCTASES FAMILY MEMBER"/>
    <property type="match status" value="1"/>
</dbReference>
<dbReference type="NCBIfam" id="NF005559">
    <property type="entry name" value="PRK07231.1"/>
    <property type="match status" value="1"/>
</dbReference>
<keyword evidence="2" id="KW-0560">Oxidoreductase</keyword>
<accession>A0ABV7VNZ1</accession>
<dbReference type="PRINTS" id="PR00081">
    <property type="entry name" value="GDHRDH"/>
</dbReference>
<organism evidence="2 3">
    <name type="scientific">Ferrovibrio xuzhouensis</name>
    <dbReference type="NCBI Taxonomy" id="1576914"/>
    <lineage>
        <taxon>Bacteria</taxon>
        <taxon>Pseudomonadati</taxon>
        <taxon>Pseudomonadota</taxon>
        <taxon>Alphaproteobacteria</taxon>
        <taxon>Rhodospirillales</taxon>
        <taxon>Rhodospirillaceae</taxon>
        <taxon>Ferrovibrio</taxon>
    </lineage>
</organism>
<dbReference type="Proteomes" id="UP001595711">
    <property type="component" value="Unassembled WGS sequence"/>
</dbReference>
<dbReference type="Pfam" id="PF13561">
    <property type="entry name" value="adh_short_C2"/>
    <property type="match status" value="1"/>
</dbReference>
<dbReference type="InterPro" id="IPR036291">
    <property type="entry name" value="NAD(P)-bd_dom_sf"/>
</dbReference>
<sequence length="249" mass="26221">MLLKDKIAVITGASRERGIGKATAKVFAEHGARVAILDLDESEAAKAAADIGPDHIGMRCDVTSLEDCKAAAKRVIDWSGRIDVLINNAGLTQRRKVMEVSAADYDLVTDVVLRGTLYMSQAVIPQMRSQKDGSIICISSLSALQGGGVFGGTHYCAAKAGVLGMTRSMAKELAPDGIRVNGVAPGLILTDFSRGENPDSNKHELAKSFPMGRVGMPKEVGGVCVFLASELSSYVTGTTIDVNGGLFIH</sequence>
<dbReference type="InterPro" id="IPR002347">
    <property type="entry name" value="SDR_fam"/>
</dbReference>
<evidence type="ECO:0000313" key="2">
    <source>
        <dbReference type="EMBL" id="MFC3678432.1"/>
    </source>
</evidence>
<comment type="caution">
    <text evidence="2">The sequence shown here is derived from an EMBL/GenBank/DDBJ whole genome shotgun (WGS) entry which is preliminary data.</text>
</comment>
<dbReference type="PANTHER" id="PTHR42760:SF135">
    <property type="entry name" value="BLL7886 PROTEIN"/>
    <property type="match status" value="1"/>
</dbReference>
<comment type="similarity">
    <text evidence="1">Belongs to the short-chain dehydrogenases/reductases (SDR) family.</text>
</comment>
<keyword evidence="3" id="KW-1185">Reference proteome</keyword>
<name>A0ABV7VNZ1_9PROT</name>
<dbReference type="RefSeq" id="WP_379730066.1">
    <property type="nucleotide sequence ID" value="NZ_JBHRYJ010000009.1"/>
</dbReference>
<dbReference type="InterPro" id="IPR020904">
    <property type="entry name" value="Sc_DH/Rdtase_CS"/>
</dbReference>
<reference evidence="3" key="1">
    <citation type="journal article" date="2019" name="Int. J. Syst. Evol. Microbiol.">
        <title>The Global Catalogue of Microorganisms (GCM) 10K type strain sequencing project: providing services to taxonomists for standard genome sequencing and annotation.</title>
        <authorList>
            <consortium name="The Broad Institute Genomics Platform"/>
            <consortium name="The Broad Institute Genome Sequencing Center for Infectious Disease"/>
            <person name="Wu L."/>
            <person name="Ma J."/>
        </authorList>
    </citation>
    <scope>NUCLEOTIDE SEQUENCE [LARGE SCALE GENOMIC DNA]</scope>
    <source>
        <strain evidence="3">KCTC 42182</strain>
    </source>
</reference>
<dbReference type="GO" id="GO:0016491">
    <property type="term" value="F:oxidoreductase activity"/>
    <property type="evidence" value="ECO:0007669"/>
    <property type="project" value="UniProtKB-KW"/>
</dbReference>
<proteinExistence type="inferred from homology"/>
<dbReference type="Gene3D" id="3.40.50.720">
    <property type="entry name" value="NAD(P)-binding Rossmann-like Domain"/>
    <property type="match status" value="1"/>
</dbReference>
<protein>
    <submittedName>
        <fullName evidence="2">SDR family NAD(P)-dependent oxidoreductase</fullName>
        <ecNumber evidence="2">1.1.1.-</ecNumber>
    </submittedName>
</protein>